<proteinExistence type="predicted"/>
<keyword evidence="4" id="KW-1185">Reference proteome</keyword>
<dbReference type="EMBL" id="BRYB01000901">
    <property type="protein sequence ID" value="GMI39974.1"/>
    <property type="molecule type" value="Genomic_DNA"/>
</dbReference>
<reference evidence="3 4" key="1">
    <citation type="journal article" date="2023" name="Commun. Biol.">
        <title>Genome analysis of Parmales, the sister group of diatoms, reveals the evolutionary specialization of diatoms from phago-mixotrophs to photoautotrophs.</title>
        <authorList>
            <person name="Ban H."/>
            <person name="Sato S."/>
            <person name="Yoshikawa S."/>
            <person name="Yamada K."/>
            <person name="Nakamura Y."/>
            <person name="Ichinomiya M."/>
            <person name="Sato N."/>
            <person name="Blanc-Mathieu R."/>
            <person name="Endo H."/>
            <person name="Kuwata A."/>
            <person name="Ogata H."/>
        </authorList>
    </citation>
    <scope>NUCLEOTIDE SEQUENCE [LARGE SCALE GENOMIC DNA]</scope>
</reference>
<gene>
    <name evidence="3" type="ORF">TeGR_g11483</name>
</gene>
<keyword evidence="2" id="KW-1133">Transmembrane helix</keyword>
<accession>A0ABQ6N479</accession>
<evidence type="ECO:0000313" key="3">
    <source>
        <dbReference type="EMBL" id="GMI39974.1"/>
    </source>
</evidence>
<organism evidence="3 4">
    <name type="scientific">Tetraparma gracilis</name>
    <dbReference type="NCBI Taxonomy" id="2962635"/>
    <lineage>
        <taxon>Eukaryota</taxon>
        <taxon>Sar</taxon>
        <taxon>Stramenopiles</taxon>
        <taxon>Ochrophyta</taxon>
        <taxon>Bolidophyceae</taxon>
        <taxon>Parmales</taxon>
        <taxon>Triparmaceae</taxon>
        <taxon>Tetraparma</taxon>
    </lineage>
</organism>
<feature type="transmembrane region" description="Helical" evidence="2">
    <location>
        <begin position="57"/>
        <end position="78"/>
    </location>
</feature>
<feature type="transmembrane region" description="Helical" evidence="2">
    <location>
        <begin position="258"/>
        <end position="280"/>
    </location>
</feature>
<keyword evidence="2" id="KW-0812">Transmembrane</keyword>
<evidence type="ECO:0008006" key="5">
    <source>
        <dbReference type="Google" id="ProtNLM"/>
    </source>
</evidence>
<comment type="caution">
    <text evidence="3">The sequence shown here is derived from an EMBL/GenBank/DDBJ whole genome shotgun (WGS) entry which is preliminary data.</text>
</comment>
<protein>
    <recommendedName>
        <fullName evidence="5">Tetraspanin</fullName>
    </recommendedName>
</protein>
<feature type="compositionally biased region" description="Basic residues" evidence="1">
    <location>
        <begin position="324"/>
        <end position="337"/>
    </location>
</feature>
<dbReference type="Proteomes" id="UP001165060">
    <property type="component" value="Unassembled WGS sequence"/>
</dbReference>
<evidence type="ECO:0000256" key="1">
    <source>
        <dbReference type="SAM" id="MobiDB-lite"/>
    </source>
</evidence>
<name>A0ABQ6N479_9STRA</name>
<feature type="transmembrane region" description="Helical" evidence="2">
    <location>
        <begin position="90"/>
        <end position="111"/>
    </location>
</feature>
<keyword evidence="2" id="KW-0472">Membrane</keyword>
<feature type="region of interest" description="Disordered" evidence="1">
    <location>
        <begin position="302"/>
        <end position="337"/>
    </location>
</feature>
<evidence type="ECO:0000256" key="2">
    <source>
        <dbReference type="SAM" id="Phobius"/>
    </source>
</evidence>
<sequence length="337" mass="37758">MAHPTSRLNESIKVGTDRVDPILLFLTLPPPPLPPTTTTPTHRAGFDPNTWRNFCTINLIIGGVLLLMTVFGCIGAVNQTEREGYCSGRRLLATYLVLLIALLVVVIQITMDSTQITDSIEMTLQQPGRTEYDAFETKIAPRFNGYYFDALCETYPENSWYMGWINDNCPASVGLSTCAMAEPSSLKDQVCDGSRGRCNRDPFSTEDCCPDEIMCDAAIADWKDNGVYDKVALSACPYHQCRRQALRYIMDEVQGAKMYAWTVVYILIAVVFLTGLLICYRPRDDLTEELIKTGVVVERSKGKKKPFKERRQTRTSDAPPIQKAKGHGHGHGHHNRL</sequence>
<evidence type="ECO:0000313" key="4">
    <source>
        <dbReference type="Proteomes" id="UP001165060"/>
    </source>
</evidence>